<proteinExistence type="predicted"/>
<gene>
    <name evidence="2" type="ORF">A4A49_26509</name>
</gene>
<keyword evidence="3" id="KW-1185">Reference proteome</keyword>
<feature type="region of interest" description="Disordered" evidence="1">
    <location>
        <begin position="125"/>
        <end position="150"/>
    </location>
</feature>
<feature type="compositionally biased region" description="Polar residues" evidence="1">
    <location>
        <begin position="293"/>
        <end position="302"/>
    </location>
</feature>
<feature type="compositionally biased region" description="Basic residues" evidence="1">
    <location>
        <begin position="229"/>
        <end position="240"/>
    </location>
</feature>
<comment type="caution">
    <text evidence="2">The sequence shown here is derived from an EMBL/GenBank/DDBJ whole genome shotgun (WGS) entry which is preliminary data.</text>
</comment>
<feature type="region of interest" description="Disordered" evidence="1">
    <location>
        <begin position="293"/>
        <end position="318"/>
    </location>
</feature>
<name>A0A1J6KCE0_NICAT</name>
<dbReference type="AlphaFoldDB" id="A0A1J6KCE0"/>
<accession>A0A1J6KCE0</accession>
<dbReference type="Proteomes" id="UP000187609">
    <property type="component" value="Unassembled WGS sequence"/>
</dbReference>
<organism evidence="2 3">
    <name type="scientific">Nicotiana attenuata</name>
    <name type="common">Coyote tobacco</name>
    <dbReference type="NCBI Taxonomy" id="49451"/>
    <lineage>
        <taxon>Eukaryota</taxon>
        <taxon>Viridiplantae</taxon>
        <taxon>Streptophyta</taxon>
        <taxon>Embryophyta</taxon>
        <taxon>Tracheophyta</taxon>
        <taxon>Spermatophyta</taxon>
        <taxon>Magnoliopsida</taxon>
        <taxon>eudicotyledons</taxon>
        <taxon>Gunneridae</taxon>
        <taxon>Pentapetalae</taxon>
        <taxon>asterids</taxon>
        <taxon>lamiids</taxon>
        <taxon>Solanales</taxon>
        <taxon>Solanaceae</taxon>
        <taxon>Nicotianoideae</taxon>
        <taxon>Nicotianeae</taxon>
        <taxon>Nicotiana</taxon>
    </lineage>
</organism>
<evidence type="ECO:0000313" key="3">
    <source>
        <dbReference type="Proteomes" id="UP000187609"/>
    </source>
</evidence>
<feature type="region of interest" description="Disordered" evidence="1">
    <location>
        <begin position="220"/>
        <end position="258"/>
    </location>
</feature>
<reference evidence="2" key="1">
    <citation type="submission" date="2016-11" db="EMBL/GenBank/DDBJ databases">
        <title>The genome of Nicotiana attenuata.</title>
        <authorList>
            <person name="Xu S."/>
            <person name="Brockmoeller T."/>
            <person name="Gaquerel E."/>
            <person name="Navarro A."/>
            <person name="Kuhl H."/>
            <person name="Gase K."/>
            <person name="Ling Z."/>
            <person name="Zhou W."/>
            <person name="Kreitzer C."/>
            <person name="Stanke M."/>
            <person name="Tang H."/>
            <person name="Lyons E."/>
            <person name="Pandey P."/>
            <person name="Pandey S.P."/>
            <person name="Timmermann B."/>
            <person name="Baldwin I.T."/>
        </authorList>
    </citation>
    <scope>NUCLEOTIDE SEQUENCE [LARGE SCALE GENOMIC DNA]</scope>
    <source>
        <strain evidence="2">UT</strain>
    </source>
</reference>
<dbReference type="Gramene" id="OIT26364">
    <property type="protein sequence ID" value="OIT26364"/>
    <property type="gene ID" value="A4A49_26509"/>
</dbReference>
<protein>
    <submittedName>
        <fullName evidence="2">Uncharacterized protein</fullName>
    </submittedName>
</protein>
<evidence type="ECO:0000313" key="2">
    <source>
        <dbReference type="EMBL" id="OIT26364.1"/>
    </source>
</evidence>
<sequence>MVLLHLIFHYDGDWIKRPQVLYSRKLVHTIKGFNSDQLSYNYLVNEFTSKLGFIGVQQVIVNGPSGRYYEIKSDEGVRTLLSLVSDQFNVIGFFAVDECELSINVHNIVHHIEPNMIELDAATDCSSDDSEEHGWQSSDSSDNSDSESDSLELLHAQKDRKISVEHLMKYPPESWSRAYFDTVRKNYSVDNNLTESFNSWIKEARFKPIIKMLEEIRVKNSKGKQPMASKKKGKQAKRQRCLATQDSNDDQPMSPLASNVPAEEDIDLSAPLFSQASQSSHPVQASQFQFMPTPSVQRKPPNNTVPPDFESDSAPEIRPRSFSEERTRLLMRQQGTIPAITRTINFVGDSSGVRKKAVTKKGNGKSQSNVT</sequence>
<dbReference type="EMBL" id="MJEQ01002851">
    <property type="protein sequence ID" value="OIT26364.1"/>
    <property type="molecule type" value="Genomic_DNA"/>
</dbReference>
<evidence type="ECO:0000256" key="1">
    <source>
        <dbReference type="SAM" id="MobiDB-lite"/>
    </source>
</evidence>
<feature type="compositionally biased region" description="Basic residues" evidence="1">
    <location>
        <begin position="353"/>
        <end position="363"/>
    </location>
</feature>
<feature type="region of interest" description="Disordered" evidence="1">
    <location>
        <begin position="348"/>
        <end position="371"/>
    </location>
</feature>